<sequence>MLSHRVDELVDPLHSVITVKGLGTQERIARRKIKPFADVPKNMTIKILQINLRKGRSAATIMWKKAEEENYKTPRTEPWPGWKLLRYSFVKKTETWTRKEIHANFKPCSSKVLISGYLIQPETILVNGWLLAILIQRCNNVGKLEMAEGNHIIRTFLTMTAQGQLLQAESGHNTMEGQRIGRYAQLS</sequence>
<reference evidence="1" key="1">
    <citation type="submission" date="2020-08" db="EMBL/GenBank/DDBJ databases">
        <title>Genome sequencing and assembly of the red palm weevil Rhynchophorus ferrugineus.</title>
        <authorList>
            <person name="Dias G.B."/>
            <person name="Bergman C.M."/>
            <person name="Manee M."/>
        </authorList>
    </citation>
    <scope>NUCLEOTIDE SEQUENCE</scope>
    <source>
        <strain evidence="1">AA-2017</strain>
        <tissue evidence="1">Whole larva</tissue>
    </source>
</reference>
<dbReference type="EMBL" id="JAACXV010014335">
    <property type="protein sequence ID" value="KAF7268259.1"/>
    <property type="molecule type" value="Genomic_DNA"/>
</dbReference>
<accession>A0A834M7W1</accession>
<organism evidence="1 2">
    <name type="scientific">Rhynchophorus ferrugineus</name>
    <name type="common">Red palm weevil</name>
    <name type="synonym">Curculio ferrugineus</name>
    <dbReference type="NCBI Taxonomy" id="354439"/>
    <lineage>
        <taxon>Eukaryota</taxon>
        <taxon>Metazoa</taxon>
        <taxon>Ecdysozoa</taxon>
        <taxon>Arthropoda</taxon>
        <taxon>Hexapoda</taxon>
        <taxon>Insecta</taxon>
        <taxon>Pterygota</taxon>
        <taxon>Neoptera</taxon>
        <taxon>Endopterygota</taxon>
        <taxon>Coleoptera</taxon>
        <taxon>Polyphaga</taxon>
        <taxon>Cucujiformia</taxon>
        <taxon>Curculionidae</taxon>
        <taxon>Dryophthorinae</taxon>
        <taxon>Rhynchophorus</taxon>
    </lineage>
</organism>
<name>A0A834M7W1_RHYFE</name>
<proteinExistence type="predicted"/>
<evidence type="ECO:0000313" key="1">
    <source>
        <dbReference type="EMBL" id="KAF7268259.1"/>
    </source>
</evidence>
<gene>
    <name evidence="1" type="ORF">GWI33_018586</name>
</gene>
<evidence type="ECO:0000313" key="2">
    <source>
        <dbReference type="Proteomes" id="UP000625711"/>
    </source>
</evidence>
<dbReference type="Proteomes" id="UP000625711">
    <property type="component" value="Unassembled WGS sequence"/>
</dbReference>
<protein>
    <submittedName>
        <fullName evidence="1">Uncharacterized protein</fullName>
    </submittedName>
</protein>
<dbReference type="AlphaFoldDB" id="A0A834M7W1"/>
<comment type="caution">
    <text evidence="1">The sequence shown here is derived from an EMBL/GenBank/DDBJ whole genome shotgun (WGS) entry which is preliminary data.</text>
</comment>
<keyword evidence="2" id="KW-1185">Reference proteome</keyword>